<reference evidence="1" key="2">
    <citation type="submission" date="2021-04" db="EMBL/GenBank/DDBJ databases">
        <authorList>
            <person name="Dong X."/>
        </authorList>
    </citation>
    <scope>NUCLEOTIDE SEQUENCE</scope>
    <source>
        <strain evidence="1">LLY</strain>
    </source>
</reference>
<proteinExistence type="predicted"/>
<gene>
    <name evidence="1" type="ORF">KDK67_13225</name>
</gene>
<evidence type="ECO:0000313" key="1">
    <source>
        <dbReference type="EMBL" id="MCM1987922.1"/>
    </source>
</evidence>
<organism evidence="1 2">
    <name type="scientific">Methanococcoides seepicolus</name>
    <dbReference type="NCBI Taxonomy" id="2828780"/>
    <lineage>
        <taxon>Archaea</taxon>
        <taxon>Methanobacteriati</taxon>
        <taxon>Methanobacteriota</taxon>
        <taxon>Stenosarchaea group</taxon>
        <taxon>Methanomicrobia</taxon>
        <taxon>Methanosarcinales</taxon>
        <taxon>Methanosarcinaceae</taxon>
        <taxon>Methanococcoides</taxon>
    </lineage>
</organism>
<protein>
    <recommendedName>
        <fullName evidence="3">PepSY domain-containing protein</fullName>
    </recommendedName>
</protein>
<evidence type="ECO:0008006" key="3">
    <source>
        <dbReference type="Google" id="ProtNLM"/>
    </source>
</evidence>
<name>A0A9E4ZIC0_9EURY</name>
<accession>A0A9E4ZIC0</accession>
<keyword evidence="2" id="KW-1185">Reference proteome</keyword>
<sequence length="171" mass="18213">MSKTTTMLLIGALFIAGAGMLATAGEVQAAYGYGGCPGYGGGYGAAYDGDGQAVGYSEVVVTGVDDALNIAKTYIDPDVREEDIYAMGRWWVVQYVDDGGTIAQSYIDAFTGDVVDLTDQSYTYAPRVYGRMHGYGQGMMNGYGQGYGMMRGYGQDYGQGYGMGNGGMYRY</sequence>
<dbReference type="RefSeq" id="WP_276575165.1">
    <property type="nucleotide sequence ID" value="NZ_JAGSOI010000092.1"/>
</dbReference>
<comment type="caution">
    <text evidence="1">The sequence shown here is derived from an EMBL/GenBank/DDBJ whole genome shotgun (WGS) entry which is preliminary data.</text>
</comment>
<dbReference type="EMBL" id="JAGSOI010000092">
    <property type="protein sequence ID" value="MCM1987922.1"/>
    <property type="molecule type" value="Genomic_DNA"/>
</dbReference>
<dbReference type="AlphaFoldDB" id="A0A9E4ZIC0"/>
<evidence type="ECO:0000313" key="2">
    <source>
        <dbReference type="Proteomes" id="UP001056766"/>
    </source>
</evidence>
<reference evidence="1" key="1">
    <citation type="journal article" date="2021" name="mSystems">
        <title>Bacteria and Archaea Synergistically Convert Glycine Betaine to Biogenic Methane in the Formosa Cold Seep of the South China Sea.</title>
        <authorList>
            <person name="Li L."/>
            <person name="Zhang W."/>
            <person name="Zhang S."/>
            <person name="Song L."/>
            <person name="Sun Q."/>
            <person name="Zhang H."/>
            <person name="Xiang H."/>
            <person name="Dong X."/>
        </authorList>
    </citation>
    <scope>NUCLEOTIDE SEQUENCE</scope>
    <source>
        <strain evidence="1">LLY</strain>
    </source>
</reference>
<dbReference type="Proteomes" id="UP001056766">
    <property type="component" value="Unassembled WGS sequence"/>
</dbReference>